<dbReference type="EMBL" id="LN829119">
    <property type="protein sequence ID" value="CPR18189.1"/>
    <property type="molecule type" value="Genomic_DNA"/>
</dbReference>
<dbReference type="PANTHER" id="PTHR30336">
    <property type="entry name" value="INNER MEMBRANE PROTEIN, PROBABLE PERMEASE"/>
    <property type="match status" value="1"/>
</dbReference>
<reference evidence="4" key="1">
    <citation type="submission" date="2015-02" db="EMBL/GenBank/DDBJ databases">
        <authorList>
            <person name="Chooi Y.-H."/>
        </authorList>
    </citation>
    <scope>NUCLEOTIDE SEQUENCE [LARGE SCALE GENOMIC DNA]</scope>
    <source>
        <strain evidence="4">strain Y</strain>
    </source>
</reference>
<evidence type="ECO:0000259" key="2">
    <source>
        <dbReference type="Pfam" id="PF02698"/>
    </source>
</evidence>
<dbReference type="GO" id="GO:0005886">
    <property type="term" value="C:plasma membrane"/>
    <property type="evidence" value="ECO:0007669"/>
    <property type="project" value="TreeGrafter"/>
</dbReference>
<dbReference type="InterPro" id="IPR051599">
    <property type="entry name" value="Cell_Envelope_Assoc"/>
</dbReference>
<keyword evidence="1" id="KW-1133">Transmembrane helix</keyword>
<protein>
    <recommendedName>
        <fullName evidence="2">DUF218 domain-containing protein</fullName>
    </recommendedName>
</protein>
<dbReference type="InterPro" id="IPR003848">
    <property type="entry name" value="DUF218"/>
</dbReference>
<dbReference type="RefSeq" id="WP_046477710.1">
    <property type="nucleotide sequence ID" value="NZ_LN829118.1"/>
</dbReference>
<dbReference type="AlphaFoldDB" id="A0A0D6JDR9"/>
<dbReference type="Pfam" id="PF02698">
    <property type="entry name" value="DUF218"/>
    <property type="match status" value="1"/>
</dbReference>
<dbReference type="OrthoDB" id="9812311at2"/>
<feature type="transmembrane region" description="Helical" evidence="1">
    <location>
        <begin position="7"/>
        <end position="31"/>
    </location>
</feature>
<dbReference type="CDD" id="cd06259">
    <property type="entry name" value="YdcF-like"/>
    <property type="match status" value="1"/>
</dbReference>
<gene>
    <name evidence="3" type="ORF">YBN1229_v1_1597</name>
</gene>
<dbReference type="PANTHER" id="PTHR30336:SF4">
    <property type="entry name" value="ENVELOPE BIOGENESIS FACTOR ELYC"/>
    <property type="match status" value="1"/>
</dbReference>
<keyword evidence="4" id="KW-1185">Reference proteome</keyword>
<proteinExistence type="predicted"/>
<evidence type="ECO:0000313" key="3">
    <source>
        <dbReference type="EMBL" id="CPR18189.1"/>
    </source>
</evidence>
<evidence type="ECO:0000256" key="1">
    <source>
        <dbReference type="SAM" id="Phobius"/>
    </source>
</evidence>
<keyword evidence="1" id="KW-0472">Membrane</keyword>
<dbReference type="Proteomes" id="UP000033187">
    <property type="component" value="Chromosome 1"/>
</dbReference>
<dbReference type="GO" id="GO:0000270">
    <property type="term" value="P:peptidoglycan metabolic process"/>
    <property type="evidence" value="ECO:0007669"/>
    <property type="project" value="TreeGrafter"/>
</dbReference>
<dbReference type="KEGG" id="fil:BN1229_v1_1596"/>
<accession>A0A0D6JDR9</accession>
<name>A0A0D6JDR9_9HYPH</name>
<dbReference type="GO" id="GO:0043164">
    <property type="term" value="P:Gram-negative-bacterium-type cell wall biogenesis"/>
    <property type="evidence" value="ECO:0007669"/>
    <property type="project" value="TreeGrafter"/>
</dbReference>
<organism evidence="3 4">
    <name type="scientific">Candidatus Filomicrobium marinum</name>
    <dbReference type="NCBI Taxonomy" id="1608628"/>
    <lineage>
        <taxon>Bacteria</taxon>
        <taxon>Pseudomonadati</taxon>
        <taxon>Pseudomonadota</taxon>
        <taxon>Alphaproteobacteria</taxon>
        <taxon>Hyphomicrobiales</taxon>
        <taxon>Hyphomicrobiaceae</taxon>
        <taxon>Filomicrobium</taxon>
    </lineage>
</organism>
<evidence type="ECO:0000313" key="4">
    <source>
        <dbReference type="Proteomes" id="UP000033187"/>
    </source>
</evidence>
<feature type="domain" description="DUF218" evidence="2">
    <location>
        <begin position="42"/>
        <end position="181"/>
    </location>
</feature>
<dbReference type="KEGG" id="fiy:BN1229_v1_1597"/>
<sequence>MTRGLKWLIGLFAMSAGLVVFGFVLFASIVMRDPEPDNQKADAIVVLTGGESRIREAAKLLRQGRAGRLLITGVNPKTGSRDIGRLSGLTEEELDCCVDLGYEALNTKGNAEETAGWTRARGYTSLIIVTASYHMPRSLLELSRELPNVTLLAHRVMPKSLQQNEWWLNPRTARVLLSEYVKLIPAAMRLAVTRVLSGWEDGSVAQSQPETPAKI</sequence>
<keyword evidence="1" id="KW-0812">Transmembrane</keyword>